<protein>
    <submittedName>
        <fullName evidence="2">Uncharacterized protein</fullName>
    </submittedName>
</protein>
<dbReference type="Proteomes" id="UP000001861">
    <property type="component" value="Unassembled WGS sequence"/>
</dbReference>
<feature type="region of interest" description="Disordered" evidence="1">
    <location>
        <begin position="28"/>
        <end position="49"/>
    </location>
</feature>
<dbReference type="HOGENOM" id="CLU_2469005_0_0_1"/>
<organism evidence="2 3">
    <name type="scientific">Coprinopsis cinerea (strain Okayama-7 / 130 / ATCC MYA-4618 / FGSC 9003)</name>
    <name type="common">Inky cap fungus</name>
    <name type="synonym">Hormographiella aspergillata</name>
    <dbReference type="NCBI Taxonomy" id="240176"/>
    <lineage>
        <taxon>Eukaryota</taxon>
        <taxon>Fungi</taxon>
        <taxon>Dikarya</taxon>
        <taxon>Basidiomycota</taxon>
        <taxon>Agaricomycotina</taxon>
        <taxon>Agaricomycetes</taxon>
        <taxon>Agaricomycetidae</taxon>
        <taxon>Agaricales</taxon>
        <taxon>Agaricineae</taxon>
        <taxon>Psathyrellaceae</taxon>
        <taxon>Coprinopsis</taxon>
    </lineage>
</organism>
<dbReference type="VEuPathDB" id="FungiDB:CC1G_14929"/>
<proteinExistence type="predicted"/>
<feature type="compositionally biased region" description="Basic and acidic residues" evidence="1">
    <location>
        <begin position="33"/>
        <end position="42"/>
    </location>
</feature>
<dbReference type="OrthoDB" id="3063226at2759"/>
<sequence>MNTTTGGRLFQANGDIWYSPNCQIPIEELPPPAREHSMDRNPFKPTSRLSHFHSPRWWTRAYGWTSFIPIVPDTYSTALQSPIPRTLS</sequence>
<name>D6RPB1_COPC7</name>
<keyword evidence="3" id="KW-1185">Reference proteome</keyword>
<dbReference type="GeneID" id="9379388"/>
<evidence type="ECO:0000313" key="3">
    <source>
        <dbReference type="Proteomes" id="UP000001861"/>
    </source>
</evidence>
<dbReference type="AlphaFoldDB" id="D6RPB1"/>
<dbReference type="RefSeq" id="XP_002910598.1">
    <property type="nucleotide sequence ID" value="XM_002910552.1"/>
</dbReference>
<evidence type="ECO:0000256" key="1">
    <source>
        <dbReference type="SAM" id="MobiDB-lite"/>
    </source>
</evidence>
<dbReference type="InParanoid" id="D6RPB1"/>
<dbReference type="EMBL" id="AACS02000008">
    <property type="protein sequence ID" value="EFI27104.1"/>
    <property type="molecule type" value="Genomic_DNA"/>
</dbReference>
<gene>
    <name evidence="2" type="ORF">CC1G_14929</name>
</gene>
<reference evidence="2 3" key="1">
    <citation type="journal article" date="2010" name="Proc. Natl. Acad. Sci. U.S.A.">
        <title>Insights into evolution of multicellular fungi from the assembled chromosomes of the mushroom Coprinopsis cinerea (Coprinus cinereus).</title>
        <authorList>
            <person name="Stajich J.E."/>
            <person name="Wilke S.K."/>
            <person name="Ahren D."/>
            <person name="Au C.H."/>
            <person name="Birren B.W."/>
            <person name="Borodovsky M."/>
            <person name="Burns C."/>
            <person name="Canback B."/>
            <person name="Casselton L.A."/>
            <person name="Cheng C.K."/>
            <person name="Deng J."/>
            <person name="Dietrich F.S."/>
            <person name="Fargo D.C."/>
            <person name="Farman M.L."/>
            <person name="Gathman A.C."/>
            <person name="Goldberg J."/>
            <person name="Guigo R."/>
            <person name="Hoegger P.J."/>
            <person name="Hooker J.B."/>
            <person name="Huggins A."/>
            <person name="James T.Y."/>
            <person name="Kamada T."/>
            <person name="Kilaru S."/>
            <person name="Kodira C."/>
            <person name="Kues U."/>
            <person name="Kupfer D."/>
            <person name="Kwan H.S."/>
            <person name="Lomsadze A."/>
            <person name="Li W."/>
            <person name="Lilly W.W."/>
            <person name="Ma L.J."/>
            <person name="Mackey A.J."/>
            <person name="Manning G."/>
            <person name="Martin F."/>
            <person name="Muraguchi H."/>
            <person name="Natvig D.O."/>
            <person name="Palmerini H."/>
            <person name="Ramesh M.A."/>
            <person name="Rehmeyer C.J."/>
            <person name="Roe B.A."/>
            <person name="Shenoy N."/>
            <person name="Stanke M."/>
            <person name="Ter-Hovhannisyan V."/>
            <person name="Tunlid A."/>
            <person name="Velagapudi R."/>
            <person name="Vision T.J."/>
            <person name="Zeng Q."/>
            <person name="Zolan M.E."/>
            <person name="Pukkila P.J."/>
        </authorList>
    </citation>
    <scope>NUCLEOTIDE SEQUENCE [LARGE SCALE GENOMIC DNA]</scope>
    <source>
        <strain evidence="3">Okayama-7 / 130 / ATCC MYA-4618 / FGSC 9003</strain>
    </source>
</reference>
<accession>D6RPB1</accession>
<comment type="caution">
    <text evidence="2">The sequence shown here is derived from an EMBL/GenBank/DDBJ whole genome shotgun (WGS) entry which is preliminary data.</text>
</comment>
<dbReference type="KEGG" id="cci:CC1G_14929"/>
<evidence type="ECO:0000313" key="2">
    <source>
        <dbReference type="EMBL" id="EFI27104.1"/>
    </source>
</evidence>